<dbReference type="EMBL" id="AP018495">
    <property type="protein sequence ID" value="BBI30341.1"/>
    <property type="molecule type" value="Genomic_DNA"/>
</dbReference>
<organism evidence="1 2">
    <name type="scientific">Acanthamoeba castellanii medusavirus J1</name>
    <dbReference type="NCBI Taxonomy" id="3114988"/>
    <lineage>
        <taxon>Viruses</taxon>
        <taxon>Varidnaviria</taxon>
        <taxon>Bamfordvirae</taxon>
        <taxon>Nucleocytoviricota</taxon>
        <taxon>Megaviricetes</taxon>
        <taxon>Mamonoviridae</taxon>
        <taxon>Medusavirus</taxon>
        <taxon>Medusavirus medusae</taxon>
    </lineage>
</organism>
<evidence type="ECO:0000313" key="2">
    <source>
        <dbReference type="Proteomes" id="UP001161669"/>
    </source>
</evidence>
<accession>A0A3T1CWZ1</accession>
<sequence>MQQADTFDPNTTYVFGHGRELGDAFCMALMDIAGEHTPNRHGKPANARYSHFLTGFATVGASLSYFLERVPFLSSTDTIVFLGADWTRTRDFKYCVEGALKGKRIVLLCGGEGATWVPDWIDASPSGRFYCTWFATHIIGLPDAVRDAAVDAAKELNSSYEVDDRVPVDEAYSFHHHFVHSRNLIESFGTLLSRLSNVASAERRKSLMRTQGEINRGQFYGMEMDAAVRDGFPIRLTLPASVLLDGEQASRVVEAILTPSEWDQRHLLAELARRLSAGTGVGIAVVDGPEEHAQSTWVMVCTSRESRVDAGRLADHLCAGGGFGGGSPSVGFGFLPVKHVLWSSARERTLIGWH</sequence>
<keyword evidence="2" id="KW-1185">Reference proteome</keyword>
<dbReference type="KEGG" id="vg:80540693"/>
<name>A0A3T1CWZ1_9VIRU</name>
<dbReference type="Proteomes" id="UP001161669">
    <property type="component" value="Segment"/>
</dbReference>
<proteinExistence type="predicted"/>
<reference evidence="2" key="1">
    <citation type="journal article" date="2019" name="J. Virol.">
        <title>Medusavirus, a novel large DNA virus discovered from hot spring water.</title>
        <authorList>
            <person name="Yoshikawa G."/>
            <person name="Blanc-Mathieu R."/>
            <person name="Song C."/>
            <person name="Kayama Y."/>
            <person name="Mochizuki T."/>
            <person name="Murata K."/>
            <person name="Ogata H."/>
            <person name="Takemura M."/>
        </authorList>
    </citation>
    <scope>NUCLEOTIDE SEQUENCE [LARGE SCALE GENOMIC DNA]</scope>
</reference>
<evidence type="ECO:0000313" key="1">
    <source>
        <dbReference type="EMBL" id="BBI30341.1"/>
    </source>
</evidence>
<protein>
    <submittedName>
        <fullName evidence="1">Uncharacterized protein</fullName>
    </submittedName>
</protein>